<reference evidence="2 3" key="1">
    <citation type="submission" date="2015-09" db="EMBL/GenBank/DDBJ databases">
        <authorList>
            <consortium name="Pathogen Informatics"/>
        </authorList>
    </citation>
    <scope>NUCLEOTIDE SEQUENCE [LARGE SCALE GENOMIC DNA]</scope>
    <source>
        <strain evidence="2 3">2789STDY5608840</strain>
    </source>
</reference>
<dbReference type="RefSeq" id="WP_055278565.1">
    <property type="nucleotide sequence ID" value="NZ_CABIXA010000004.1"/>
</dbReference>
<evidence type="ECO:0000259" key="1">
    <source>
        <dbReference type="Pfam" id="PF16409"/>
    </source>
</evidence>
<sequence length="372" mass="41667">MKTYKLLLLSLGVFCFTACEKELDRDLTDANVSVATDENVRYEGNILTVKKGTPITFLLHGDPDYVSFFSGELGHQYVYRDRKEYSAEDVESCELKFGIWTATGNANSCTNQLDVFYMAEEQAPNLETTTFFPGMSKTDFEADSILVEKTTEWKALISREELPNKVLGSAASALNYSRSVKEFIGKKFTLAIVLNKDGKKASDYPTYSDGTPIPQSTFNFTGMRVETTWRNGRVTTAYASSFGFTPLNMKNKTVFKDQDEINMPKDREYGSVSTGVSGMWNLSSIANGGFTVTGAASGFDWKYTWLVSDYLNFLECPEPDLPVKVKDVSLDVDTYSYTYDQVGTYTATFLMNNFSYAHEASKICELIINVTE</sequence>
<proteinExistence type="predicted"/>
<dbReference type="InterPro" id="IPR032185">
    <property type="entry name" value="DUF5017"/>
</dbReference>
<protein>
    <recommendedName>
        <fullName evidence="1">DUF5017 domain-containing protein</fullName>
    </recommendedName>
</protein>
<gene>
    <name evidence="2" type="ORF">ERS852397_00905</name>
</gene>
<accession>A0A174A7T7</accession>
<organism evidence="2 3">
    <name type="scientific">Bacteroides finegoldii</name>
    <dbReference type="NCBI Taxonomy" id="338188"/>
    <lineage>
        <taxon>Bacteria</taxon>
        <taxon>Pseudomonadati</taxon>
        <taxon>Bacteroidota</taxon>
        <taxon>Bacteroidia</taxon>
        <taxon>Bacteroidales</taxon>
        <taxon>Bacteroidaceae</taxon>
        <taxon>Bacteroides</taxon>
    </lineage>
</organism>
<evidence type="ECO:0000313" key="3">
    <source>
        <dbReference type="Proteomes" id="UP000095517"/>
    </source>
</evidence>
<name>A0A174A7T7_9BACE</name>
<dbReference type="EMBL" id="CYZH01000004">
    <property type="protein sequence ID" value="CUN83535.1"/>
    <property type="molecule type" value="Genomic_DNA"/>
</dbReference>
<dbReference type="Pfam" id="PF16409">
    <property type="entry name" value="DUF5017"/>
    <property type="match status" value="1"/>
</dbReference>
<evidence type="ECO:0000313" key="2">
    <source>
        <dbReference type="EMBL" id="CUN83535.1"/>
    </source>
</evidence>
<dbReference type="STRING" id="338188.ERS852397_00905"/>
<dbReference type="Proteomes" id="UP000095517">
    <property type="component" value="Unassembled WGS sequence"/>
</dbReference>
<dbReference type="AlphaFoldDB" id="A0A174A7T7"/>
<feature type="domain" description="DUF5017" evidence="1">
    <location>
        <begin position="38"/>
        <end position="117"/>
    </location>
</feature>